<comment type="caution">
    <text evidence="3">The sequence shown here is derived from an EMBL/GenBank/DDBJ whole genome shotgun (WGS) entry which is preliminary data.</text>
</comment>
<reference evidence="3" key="1">
    <citation type="submission" date="2021-02" db="EMBL/GenBank/DDBJ databases">
        <authorList>
            <person name="Nowell W R."/>
        </authorList>
    </citation>
    <scope>NUCLEOTIDE SEQUENCE</scope>
</reference>
<keyword evidence="1" id="KW-0560">Oxidoreductase</keyword>
<feature type="domain" description="FAD-binding" evidence="2">
    <location>
        <begin position="241"/>
        <end position="363"/>
    </location>
</feature>
<dbReference type="InterPro" id="IPR050631">
    <property type="entry name" value="PheA/TfdB_FAD_monoxygenase"/>
</dbReference>
<dbReference type="PANTHER" id="PTHR43476">
    <property type="entry name" value="3-(3-HYDROXY-PHENYL)PROPIONATE/3-HYDROXYCINNAMIC ACID HYDROXYLASE"/>
    <property type="match status" value="1"/>
</dbReference>
<dbReference type="Proteomes" id="UP000663862">
    <property type="component" value="Unassembled WGS sequence"/>
</dbReference>
<evidence type="ECO:0000313" key="4">
    <source>
        <dbReference type="Proteomes" id="UP000663862"/>
    </source>
</evidence>
<accession>A0A821BJ16</accession>
<dbReference type="Pfam" id="PF01494">
    <property type="entry name" value="FAD_binding_3"/>
    <property type="match status" value="1"/>
</dbReference>
<sequence length="381" mass="43625">MCEANNHTQLQKLLYFIHIHELNDFIMFYEQCSSALRPFEHAEILFRACRFGTLDFVRAILKDNTRIDINIRHPSTGYSPLFIAIRAQQHEIIDYLVQEKRADVNGNSNISIHCGSMTSCVHEALRQHDQLTLCLLLEHGALIDQSHIFLAIIECFRLLQKKALPFNLLDILITHRPKLLDEIERSKLTSFIARRMQYSSEVAYSMSVVALLNKLINLDDLRSLSRPYFDPTPTESRRHYAKVAIIGAGPAGLMLAALLARSGIDSVVLERHSRSYVENNTRAGVLEQSTVDLLDEVNASERLFKEGIVQSRVNFQFDGENTAIPVTEITQGKSLVIYGQQYVLQDLIEKLIQDNQQLWFNIDSVKIDRHDKIGNQMAYRD</sequence>
<dbReference type="InterPro" id="IPR036188">
    <property type="entry name" value="FAD/NAD-bd_sf"/>
</dbReference>
<organism evidence="3 4">
    <name type="scientific">Rotaria socialis</name>
    <dbReference type="NCBI Taxonomy" id="392032"/>
    <lineage>
        <taxon>Eukaryota</taxon>
        <taxon>Metazoa</taxon>
        <taxon>Spiralia</taxon>
        <taxon>Gnathifera</taxon>
        <taxon>Rotifera</taxon>
        <taxon>Eurotatoria</taxon>
        <taxon>Bdelloidea</taxon>
        <taxon>Philodinida</taxon>
        <taxon>Philodinidae</taxon>
        <taxon>Rotaria</taxon>
    </lineage>
</organism>
<dbReference type="InterPro" id="IPR002938">
    <property type="entry name" value="FAD-bd"/>
</dbReference>
<dbReference type="GO" id="GO:0071949">
    <property type="term" value="F:FAD binding"/>
    <property type="evidence" value="ECO:0007669"/>
    <property type="project" value="InterPro"/>
</dbReference>
<dbReference type="Pfam" id="PF12796">
    <property type="entry name" value="Ank_2"/>
    <property type="match status" value="1"/>
</dbReference>
<dbReference type="SUPFAM" id="SSF48403">
    <property type="entry name" value="Ankyrin repeat"/>
    <property type="match status" value="1"/>
</dbReference>
<dbReference type="EMBL" id="CAJOBQ010003107">
    <property type="protein sequence ID" value="CAF4593926.1"/>
    <property type="molecule type" value="Genomic_DNA"/>
</dbReference>
<dbReference type="Gene3D" id="3.50.50.60">
    <property type="entry name" value="FAD/NAD(P)-binding domain"/>
    <property type="match status" value="1"/>
</dbReference>
<evidence type="ECO:0000256" key="1">
    <source>
        <dbReference type="ARBA" id="ARBA00023002"/>
    </source>
</evidence>
<dbReference type="Gene3D" id="1.25.40.20">
    <property type="entry name" value="Ankyrin repeat-containing domain"/>
    <property type="match status" value="1"/>
</dbReference>
<gene>
    <name evidence="3" type="ORF">TSG867_LOCUS27392</name>
</gene>
<dbReference type="PANTHER" id="PTHR43476:SF5">
    <property type="entry name" value="FAD-DEPENDENT MONOOXYGENASE"/>
    <property type="match status" value="1"/>
</dbReference>
<name>A0A821BJ16_9BILA</name>
<dbReference type="SUPFAM" id="SSF51905">
    <property type="entry name" value="FAD/NAD(P)-binding domain"/>
    <property type="match status" value="1"/>
</dbReference>
<dbReference type="GO" id="GO:0016491">
    <property type="term" value="F:oxidoreductase activity"/>
    <property type="evidence" value="ECO:0007669"/>
    <property type="project" value="UniProtKB-KW"/>
</dbReference>
<dbReference type="InterPro" id="IPR002110">
    <property type="entry name" value="Ankyrin_rpt"/>
</dbReference>
<dbReference type="SMART" id="SM00248">
    <property type="entry name" value="ANK"/>
    <property type="match status" value="3"/>
</dbReference>
<protein>
    <recommendedName>
        <fullName evidence="2">FAD-binding domain-containing protein</fullName>
    </recommendedName>
</protein>
<evidence type="ECO:0000313" key="3">
    <source>
        <dbReference type="EMBL" id="CAF4593926.1"/>
    </source>
</evidence>
<dbReference type="InterPro" id="IPR036770">
    <property type="entry name" value="Ankyrin_rpt-contain_sf"/>
</dbReference>
<evidence type="ECO:0000259" key="2">
    <source>
        <dbReference type="Pfam" id="PF01494"/>
    </source>
</evidence>
<proteinExistence type="predicted"/>
<dbReference type="AlphaFoldDB" id="A0A821BJ16"/>